<evidence type="ECO:0000256" key="1">
    <source>
        <dbReference type="SAM" id="MobiDB-lite"/>
    </source>
</evidence>
<evidence type="ECO:0000313" key="3">
    <source>
        <dbReference type="Proteomes" id="UP000295122"/>
    </source>
</evidence>
<evidence type="ECO:0000313" key="2">
    <source>
        <dbReference type="EMBL" id="TDR90316.1"/>
    </source>
</evidence>
<name>A0A4R7C1P9_9HYPH</name>
<sequence>MKTAVPERAVRPTAREKRDPAKPKAWKTTARRKHDEAVRLAGLYTAMAADLDVEARALAEAGQDNAKVVAALARTRKAAKKYLGQANALSAPADRADAEVAARLAALAPKPFQSAEAKRAEKRAQVRAEREQTAQRNRYKGLDYIQTDLRTAGGARTFDVLDNTRIQKGISTVRRKHHEMTHLPSQRSLWREKAAKAFDDLYHASRSEHGLKSPDIGMKVDHSASTGRAYDRAVSSMAYSKLERELPDCVVRLLEAVIIEDKRFDFIGREIGCTEGQAGRYFAAALDDVCDILGIKRPRKAKGKPVFYKGQRVKCVDPQAASATPPLVKGAFYSVVKVVDMPTRDGGCVQGLVLAGVELSPGIPGLLARRFVSRSIADVEHDERALGHYPTIR</sequence>
<dbReference type="RefSeq" id="WP_133771607.1">
    <property type="nucleotide sequence ID" value="NZ_SNZR01000013.1"/>
</dbReference>
<reference evidence="2 3" key="1">
    <citation type="submission" date="2019-03" db="EMBL/GenBank/DDBJ databases">
        <title>Genomic Encyclopedia of Type Strains, Phase IV (KMG-IV): sequencing the most valuable type-strain genomes for metagenomic binning, comparative biology and taxonomic classification.</title>
        <authorList>
            <person name="Goeker M."/>
        </authorList>
    </citation>
    <scope>NUCLEOTIDE SEQUENCE [LARGE SCALE GENOMIC DNA]</scope>
    <source>
        <strain evidence="2 3">DSM 25903</strain>
    </source>
</reference>
<protein>
    <submittedName>
        <fullName evidence="2">Uncharacterized protein</fullName>
    </submittedName>
</protein>
<dbReference type="EMBL" id="SNZR01000013">
    <property type="protein sequence ID" value="TDR90316.1"/>
    <property type="molecule type" value="Genomic_DNA"/>
</dbReference>
<comment type="caution">
    <text evidence="2">The sequence shown here is derived from an EMBL/GenBank/DDBJ whole genome shotgun (WGS) entry which is preliminary data.</text>
</comment>
<gene>
    <name evidence="2" type="ORF">EV668_3164</name>
</gene>
<proteinExistence type="predicted"/>
<feature type="compositionally biased region" description="Basic and acidic residues" evidence="1">
    <location>
        <begin position="8"/>
        <end position="22"/>
    </location>
</feature>
<dbReference type="Proteomes" id="UP000295122">
    <property type="component" value="Unassembled WGS sequence"/>
</dbReference>
<feature type="region of interest" description="Disordered" evidence="1">
    <location>
        <begin position="1"/>
        <end position="32"/>
    </location>
</feature>
<dbReference type="AlphaFoldDB" id="A0A4R7C1P9"/>
<accession>A0A4R7C1P9</accession>
<keyword evidence="3" id="KW-1185">Reference proteome</keyword>
<organism evidence="2 3">
    <name type="scientific">Enterovirga rhinocerotis</name>
    <dbReference type="NCBI Taxonomy" id="1339210"/>
    <lineage>
        <taxon>Bacteria</taxon>
        <taxon>Pseudomonadati</taxon>
        <taxon>Pseudomonadota</taxon>
        <taxon>Alphaproteobacteria</taxon>
        <taxon>Hyphomicrobiales</taxon>
        <taxon>Methylobacteriaceae</taxon>
        <taxon>Enterovirga</taxon>
    </lineage>
</organism>